<reference evidence="1" key="1">
    <citation type="journal article" date="2013" name="J. Plant Res.">
        <title>Effect of fungi and light on seed germination of three Opuntia species from semiarid lands of central Mexico.</title>
        <authorList>
            <person name="Delgado-Sanchez P."/>
            <person name="Jimenez-Bremont J.F."/>
            <person name="Guerrero-Gonzalez Mde L."/>
            <person name="Flores J."/>
        </authorList>
    </citation>
    <scope>NUCLEOTIDE SEQUENCE</scope>
    <source>
        <tissue evidence="1">Cladode</tissue>
    </source>
</reference>
<organism evidence="1">
    <name type="scientific">Opuntia streptacantha</name>
    <name type="common">Prickly pear cactus</name>
    <name type="synonym">Opuntia cardona</name>
    <dbReference type="NCBI Taxonomy" id="393608"/>
    <lineage>
        <taxon>Eukaryota</taxon>
        <taxon>Viridiplantae</taxon>
        <taxon>Streptophyta</taxon>
        <taxon>Embryophyta</taxon>
        <taxon>Tracheophyta</taxon>
        <taxon>Spermatophyta</taxon>
        <taxon>Magnoliopsida</taxon>
        <taxon>eudicotyledons</taxon>
        <taxon>Gunneridae</taxon>
        <taxon>Pentapetalae</taxon>
        <taxon>Caryophyllales</taxon>
        <taxon>Cactineae</taxon>
        <taxon>Cactaceae</taxon>
        <taxon>Opuntioideae</taxon>
        <taxon>Opuntia</taxon>
    </lineage>
</organism>
<sequence>MNFKQSSVWILNLLKIYCHLMLAAKILRLTRTFHSSIVMCSSLWRKGLSPIFLKICVRGSRISTTSELKVTMNNPVMDLGLRHTNSRRLYHSPSLLLLHMFLQLN</sequence>
<accession>A0A7C9EDL1</accession>
<name>A0A7C9EDL1_OPUST</name>
<reference evidence="1" key="2">
    <citation type="submission" date="2020-07" db="EMBL/GenBank/DDBJ databases">
        <authorList>
            <person name="Vera ALvarez R."/>
            <person name="Arias-Moreno D.M."/>
            <person name="Jimenez-Jacinto V."/>
            <person name="Jimenez-Bremont J.F."/>
            <person name="Swaminathan K."/>
            <person name="Moose S.P."/>
            <person name="Guerrero-Gonzalez M.L."/>
            <person name="Marino-Ramirez L."/>
            <person name="Landsman D."/>
            <person name="Rodriguez-Kessler M."/>
            <person name="Delgado-Sanchez P."/>
        </authorList>
    </citation>
    <scope>NUCLEOTIDE SEQUENCE</scope>
    <source>
        <tissue evidence="1">Cladode</tissue>
    </source>
</reference>
<protein>
    <submittedName>
        <fullName evidence="1">Uncharacterized protein</fullName>
    </submittedName>
</protein>
<dbReference type="EMBL" id="GISG01219086">
    <property type="protein sequence ID" value="MBA4663003.1"/>
    <property type="molecule type" value="Transcribed_RNA"/>
</dbReference>
<evidence type="ECO:0000313" key="1">
    <source>
        <dbReference type="EMBL" id="MBA4663003.1"/>
    </source>
</evidence>
<proteinExistence type="predicted"/>
<dbReference type="AlphaFoldDB" id="A0A7C9EDL1"/>